<dbReference type="Gene3D" id="2.60.40.1670">
    <property type="entry name" value="beta-sandwich domain of Sec23/24"/>
    <property type="match status" value="1"/>
</dbReference>
<organism evidence="19 20">
    <name type="scientific">Aphis gossypii</name>
    <name type="common">Cotton aphid</name>
    <dbReference type="NCBI Taxonomy" id="80765"/>
    <lineage>
        <taxon>Eukaryota</taxon>
        <taxon>Metazoa</taxon>
        <taxon>Ecdysozoa</taxon>
        <taxon>Arthropoda</taxon>
        <taxon>Hexapoda</taxon>
        <taxon>Insecta</taxon>
        <taxon>Pterygota</taxon>
        <taxon>Neoptera</taxon>
        <taxon>Paraneoptera</taxon>
        <taxon>Hemiptera</taxon>
        <taxon>Sternorrhyncha</taxon>
        <taxon>Aphidomorpha</taxon>
        <taxon>Aphidoidea</taxon>
        <taxon>Aphididae</taxon>
        <taxon>Aphidini</taxon>
        <taxon>Aphis</taxon>
        <taxon>Aphis</taxon>
    </lineage>
</organism>
<evidence type="ECO:0000256" key="5">
    <source>
        <dbReference type="ARBA" id="ARBA00022448"/>
    </source>
</evidence>
<dbReference type="InterPro" id="IPR029006">
    <property type="entry name" value="ADF-H/Gelsolin-like_dom_sf"/>
</dbReference>
<evidence type="ECO:0000256" key="9">
    <source>
        <dbReference type="ARBA" id="ARBA00022927"/>
    </source>
</evidence>
<feature type="compositionally biased region" description="Polar residues" evidence="13">
    <location>
        <begin position="1661"/>
        <end position="1673"/>
    </location>
</feature>
<evidence type="ECO:0000256" key="3">
    <source>
        <dbReference type="ARBA" id="ARBA00004397"/>
    </source>
</evidence>
<evidence type="ECO:0000313" key="20">
    <source>
        <dbReference type="Proteomes" id="UP001154329"/>
    </source>
</evidence>
<sequence length="2473" mass="275485">MEHRFNYFQQNPNSLVNGQSAFNRPSADGIQSTNNYSGSIPSTSSSDQSTFHEKMHSNPNTVPLMNNHLYQMDSGNQPPRSSGPPRTNAKGIYENSQSSIPNVLSLTQSNNAENYTINPDFQLQPHLTALLPQQSKRVPELYPVDKYNTSKGSIAENMNTNYFSSNKPYPEPKIIEYDLEETSTESSPQHTSSLYSESTDQDSESIHANNIFPRHMLSKSTECHVTKESKTISTPNQEFPVPSQFADFNLKKDDSVDDHQHSILHSAYNQDDDIIEDIPLFDNINPNEREPGLENQENIESRFNEQNSNIPIAQTFDSYATKKDFEQTKFNYENKQGSSSVYGSMTNYLSYNVDKSSNAQNSSQFNKGLYFNQANTLTQSSSSNSSILQQSQRKPIFPYSNTELFNYQESSTNQNFNDDFNAENFNQQIKHIQPDIQKSNVPPVDSLLQYNINSKTPDKIVPENDNIKTSSADTLKYQTMNSSATSMYNQHSEQGIESINQQSIYNSSKPPVSELLNNSQPTASKEFIAHDSSLISTQSFSPVSSATIAAPLSSFSASEAKVHDNQNTQYKNSDDQTNSLLNLSNIAKNSSIDLLNQDSTKVVQSEVDTKLSQSPISSLLENQHETTVDRTKPINMKLDESQHDEVKSMSPSSIKNVTQSHDLFNPKNMTSQLESKNQFTSQQSTNDDDIKTSYDQFSKNVGSQSINNQNVTVNQSISTTGHSVSNYFDSSNVNNTFLYNQQSCNLQSSNQLQNMQRQDQPIVSINPTSDKSNNYTAFSNAQNALSSNQHSLLTKDEFEIAESSKLNSDVSSKETLHSSESLMTQSNDLNFESLENAEIVTPNDQFSNMTIDKQQNMSDNKIHTHEQSIPTSYFSKDISLDKEEHSIAFKNFSNTFQDNNSSAIKLEVVNKSQMLQSEQTNLKMQSLNSDIPTNQEISPQSNSNQIVPNNKIVGQLEGNQFPPQHFSNKVTSNEILSSSNQLPSQIFNNQPKLNTIQPLQSVSNAYTTQPFNNQPILNTVSSPSNQLPPNMFDNQSKPNTTQPLQSASNLYTTQSFNNQPTLNTVSSASNQLPPKMFDNQPKPDTVQPLQSTSNLYTTRQFDNQQTPTTIPSVSNQFPPQMLNNQPISNTVPSQFASSSYPTPTASTATNLTPAMLSNQPISNTVPSQFASSSYPTPTASTATNLTPAMFSNQPISSAVPPPQFISSSYPTSIVSTATNLTPAMFSNQPISNTVPPSQFISSSYSTSTASTVTNQLPPALFSNQSTSNTAQPLQSASNLYPTQVFNNQSKPVTVPSMGINQFPPQNLDNQPKSMIMSHNQTVAKTPVNQSTLSSAWPSSATNQFQPQIFNGQIKSDVSSFQTLSNQYTSQPFNNKTMSNMVPPVPSAASQLPSQSLSNQPKSNVGFIQSTTGQNSFQPFNNQHTPTAVSSAINQLPTQLFSNQPKSNVVAPLQTTAIQHNLQALNNQQTSNFIPPVPSTTNQFSSQIFTNQPKLDSASSNKLTTSQYQSQPLINQSLSSSVPPIQQATNQYPSQPFSHQSKPSNFPTSQTVKNQYPSQPFTKQPGQQVLSKQNLQQSSNNQFSNQSNSIQPVQNQWPPANFSSQNTNLMSSQPITNNSSSNMSTMPPSVNQQSQMLGTHMLPPNPLTSNNYYNQVEGIGNIQQPQSSNHNVQLATKGYPPQNNMGFSSQTNYQQPNVLQRQQDPYRPDQNPSVLQQGFSKTWGYDNLDLLKSRDVLPGDGVQPPEIKLPQGYANCDNCSPDIFRCTLNKFPVSKNLLDKSRLPLGILIHPYKDLSRLTVIQCETITRCRNCRSYINPFVQFIDNAHWKCNLCYRVNELPGEFQIDPYTKTLGDPSRRPEIQNATIEYIASQDYMVRPPQPALYLFLLDVSRTATLTGYLEIVCDRILNKIMADDIPGDSRTNIGFITYDSSVHFYQIANSDGGQPKQLIVSDISDIFLPLPDGLMVNLEENKMAIKDLLTNLPNTYRESYNTGCALGAALQAAFKILAPRGGRVTVFQASLPNCGPGKLEPRDDGNPHTGDRVQHTAPSTDFYKKLALECSGEQIAVDMFFVSSQYLDIATISGISKYSSGCIHNFPQFNVKSPTIVTRFINCFDRYLSRKIGFEALLRLRCTRGVAIHSFHGNFFVRSSDLLMLPNVNPDNAYGMQLSIEDSLDGVSVVCFQAALLYTSSNAERRIRVHTLCIPVTENLDDVFHNADQQAITCLIAKMAVDRSTEKSLSDAREAFFNAISDSLSAYKLGCSSFSGPGTMLSPLSLKVFPLYILATLKHAAFRTNQPTRLDERMFSMCQMKSLPLNNLIQYIYPDLYPIYALEEQPKIDYEKLTEIPLPPVIQLSAERVESNGVYLMDDSETLTIFIGHRCSDKLIQQLFGYVNVNSMPELVTTLAEVDSRPSYLLRSFISYLQHFKPYPLPIEIIKDNGPHKLRFYSRLVEDKFESSLSYYEFLQRLSQQVR</sequence>
<dbReference type="Gene3D" id="3.40.20.10">
    <property type="entry name" value="Severin"/>
    <property type="match status" value="1"/>
</dbReference>
<evidence type="ECO:0000259" key="17">
    <source>
        <dbReference type="Pfam" id="PF04815"/>
    </source>
</evidence>
<evidence type="ECO:0000256" key="7">
    <source>
        <dbReference type="ARBA" id="ARBA00022824"/>
    </source>
</evidence>
<dbReference type="GO" id="GO:0070971">
    <property type="term" value="C:endoplasmic reticulum exit site"/>
    <property type="evidence" value="ECO:0007669"/>
    <property type="project" value="TreeGrafter"/>
</dbReference>
<gene>
    <name evidence="19" type="ORF">APHIGO_LOCUS11207</name>
</gene>
<dbReference type="Pfam" id="PF04810">
    <property type="entry name" value="zf-Sec23_Sec24"/>
    <property type="match status" value="1"/>
</dbReference>
<name>A0A9P0NSA0_APHGO</name>
<feature type="compositionally biased region" description="Polar residues" evidence="13">
    <location>
        <begin position="1523"/>
        <end position="1565"/>
    </location>
</feature>
<keyword evidence="7" id="KW-0256">Endoplasmic reticulum</keyword>
<keyword evidence="8" id="KW-0931">ER-Golgi transport</keyword>
<dbReference type="Pfam" id="PF00626">
    <property type="entry name" value="Gelsolin"/>
    <property type="match status" value="1"/>
</dbReference>
<keyword evidence="9" id="KW-0653">Protein transport</keyword>
<feature type="region of interest" description="Disordered" evidence="13">
    <location>
        <begin position="69"/>
        <end position="96"/>
    </location>
</feature>
<dbReference type="InterPro" id="IPR036465">
    <property type="entry name" value="vWFA_dom_sf"/>
</dbReference>
<dbReference type="InterPro" id="IPR006895">
    <property type="entry name" value="Znf_Sec23_Sec24"/>
</dbReference>
<evidence type="ECO:0000256" key="8">
    <source>
        <dbReference type="ARBA" id="ARBA00022892"/>
    </source>
</evidence>
<evidence type="ECO:0000256" key="1">
    <source>
        <dbReference type="ARBA" id="ARBA00004299"/>
    </source>
</evidence>
<evidence type="ECO:0000256" key="2">
    <source>
        <dbReference type="ARBA" id="ARBA00004394"/>
    </source>
</evidence>
<keyword evidence="12" id="KW-0968">Cytoplasmic vesicle</keyword>
<dbReference type="InterPro" id="IPR006896">
    <property type="entry name" value="Sec23/24_trunk_dom"/>
</dbReference>
<dbReference type="GO" id="GO:0090110">
    <property type="term" value="P:COPII-coated vesicle cargo loading"/>
    <property type="evidence" value="ECO:0007669"/>
    <property type="project" value="TreeGrafter"/>
</dbReference>
<feature type="region of interest" description="Disordered" evidence="13">
    <location>
        <begin position="1"/>
        <end position="57"/>
    </location>
</feature>
<evidence type="ECO:0000259" key="16">
    <source>
        <dbReference type="Pfam" id="PF04811"/>
    </source>
</evidence>
<reference evidence="19" key="2">
    <citation type="submission" date="2022-10" db="EMBL/GenBank/DDBJ databases">
        <authorList>
            <consortium name="ENA_rothamsted_submissions"/>
            <consortium name="culmorum"/>
            <person name="King R."/>
        </authorList>
    </citation>
    <scope>NUCLEOTIDE SEQUENCE</scope>
</reference>
<evidence type="ECO:0000256" key="13">
    <source>
        <dbReference type="SAM" id="MobiDB-lite"/>
    </source>
</evidence>
<dbReference type="SUPFAM" id="SSF82754">
    <property type="entry name" value="C-terminal, gelsolin-like domain of Sec23/24"/>
    <property type="match status" value="1"/>
</dbReference>
<feature type="compositionally biased region" description="Polar residues" evidence="13">
    <location>
        <begin position="1591"/>
        <end position="1614"/>
    </location>
</feature>
<evidence type="ECO:0000256" key="12">
    <source>
        <dbReference type="ARBA" id="ARBA00023329"/>
    </source>
</evidence>
<dbReference type="SUPFAM" id="SSF81995">
    <property type="entry name" value="beta-sandwich domain of Sec23/24"/>
    <property type="match status" value="1"/>
</dbReference>
<reference evidence="19" key="1">
    <citation type="submission" date="2022-02" db="EMBL/GenBank/DDBJ databases">
        <authorList>
            <person name="King R."/>
        </authorList>
    </citation>
    <scope>NUCLEOTIDE SEQUENCE</scope>
</reference>
<feature type="region of interest" description="Disordered" evidence="13">
    <location>
        <begin position="1523"/>
        <end position="1641"/>
    </location>
</feature>
<feature type="compositionally biased region" description="Low complexity" evidence="13">
    <location>
        <begin position="1615"/>
        <end position="1628"/>
    </location>
</feature>
<evidence type="ECO:0000313" key="19">
    <source>
        <dbReference type="EMBL" id="CAH1737739.1"/>
    </source>
</evidence>
<dbReference type="Gene3D" id="1.20.120.730">
    <property type="entry name" value="Sec23/Sec24 helical domain"/>
    <property type="match status" value="1"/>
</dbReference>
<feature type="region of interest" description="Disordered" evidence="13">
    <location>
        <begin position="1661"/>
        <end position="1690"/>
    </location>
</feature>
<dbReference type="InterPro" id="IPR036175">
    <property type="entry name" value="Sec23/24_helical_dom_sf"/>
</dbReference>
<feature type="domain" description="Gelsolin-like" evidence="14">
    <location>
        <begin position="2346"/>
        <end position="2400"/>
    </location>
</feature>
<dbReference type="PANTHER" id="PTHR13803:SF39">
    <property type="entry name" value="SECRETORY 24AB, ISOFORM A"/>
    <property type="match status" value="1"/>
</dbReference>
<feature type="compositionally biased region" description="Polar residues" evidence="13">
    <location>
        <begin position="7"/>
        <end position="36"/>
    </location>
</feature>
<feature type="region of interest" description="Disordered" evidence="13">
    <location>
        <begin position="2025"/>
        <end position="2046"/>
    </location>
</feature>
<dbReference type="PANTHER" id="PTHR13803">
    <property type="entry name" value="SEC24-RELATED PROTEIN"/>
    <property type="match status" value="1"/>
</dbReference>
<dbReference type="Proteomes" id="UP001154329">
    <property type="component" value="Chromosome 4"/>
</dbReference>
<dbReference type="GO" id="GO:0006886">
    <property type="term" value="P:intracellular protein transport"/>
    <property type="evidence" value="ECO:0007669"/>
    <property type="project" value="InterPro"/>
</dbReference>
<dbReference type="SUPFAM" id="SSF81811">
    <property type="entry name" value="Helical domain of Sec23/24"/>
    <property type="match status" value="1"/>
</dbReference>
<evidence type="ECO:0000256" key="11">
    <source>
        <dbReference type="ARBA" id="ARBA00023136"/>
    </source>
</evidence>
<dbReference type="InterPro" id="IPR050550">
    <property type="entry name" value="SEC23_SEC24_subfamily"/>
</dbReference>
<dbReference type="GO" id="GO:0000139">
    <property type="term" value="C:Golgi membrane"/>
    <property type="evidence" value="ECO:0007669"/>
    <property type="project" value="UniProtKB-SubCell"/>
</dbReference>
<evidence type="ECO:0000259" key="14">
    <source>
        <dbReference type="Pfam" id="PF00626"/>
    </source>
</evidence>
<evidence type="ECO:0000256" key="6">
    <source>
        <dbReference type="ARBA" id="ARBA00022490"/>
    </source>
</evidence>
<feature type="compositionally biased region" description="Low complexity" evidence="13">
    <location>
        <begin position="37"/>
        <end position="49"/>
    </location>
</feature>
<accession>A0A9P0NSA0</accession>
<proteinExistence type="inferred from homology"/>
<evidence type="ECO:0000256" key="10">
    <source>
        <dbReference type="ARBA" id="ARBA00023034"/>
    </source>
</evidence>
<keyword evidence="6" id="KW-0963">Cytoplasm</keyword>
<feature type="domain" description="Sec23/Sec24 beta-sandwich" evidence="18">
    <location>
        <begin position="2123"/>
        <end position="2207"/>
    </location>
</feature>
<keyword evidence="11" id="KW-0472">Membrane</keyword>
<dbReference type="GO" id="GO:0005789">
    <property type="term" value="C:endoplasmic reticulum membrane"/>
    <property type="evidence" value="ECO:0007669"/>
    <property type="project" value="UniProtKB-SubCell"/>
</dbReference>
<dbReference type="EMBL" id="OU899037">
    <property type="protein sequence ID" value="CAH1737739.1"/>
    <property type="molecule type" value="Genomic_DNA"/>
</dbReference>
<dbReference type="InterPro" id="IPR036174">
    <property type="entry name" value="Znf_Sec23_Sec24_sf"/>
</dbReference>
<dbReference type="SUPFAM" id="SSF53300">
    <property type="entry name" value="vWA-like"/>
    <property type="match status" value="1"/>
</dbReference>
<dbReference type="Pfam" id="PF04811">
    <property type="entry name" value="Sec23_trunk"/>
    <property type="match status" value="1"/>
</dbReference>
<dbReference type="GO" id="GO:0030127">
    <property type="term" value="C:COPII vesicle coat"/>
    <property type="evidence" value="ECO:0007669"/>
    <property type="project" value="InterPro"/>
</dbReference>
<dbReference type="Gene3D" id="2.30.30.380">
    <property type="entry name" value="Zn-finger domain of Sec23/24"/>
    <property type="match status" value="1"/>
</dbReference>
<feature type="domain" description="Zinc finger Sec23/Sec24-type" evidence="15">
    <location>
        <begin position="1805"/>
        <end position="1841"/>
    </location>
</feature>
<dbReference type="InterPro" id="IPR006900">
    <property type="entry name" value="Sec23/24_helical_dom"/>
</dbReference>
<evidence type="ECO:0000259" key="15">
    <source>
        <dbReference type="Pfam" id="PF04810"/>
    </source>
</evidence>
<feature type="compositionally biased region" description="Basic and acidic residues" evidence="13">
    <location>
        <begin position="2029"/>
        <end position="2044"/>
    </location>
</feature>
<comment type="similarity">
    <text evidence="4">Belongs to the SEC23/SEC24 family. SEC24 subfamily.</text>
</comment>
<feature type="domain" description="Sec23/Sec24 helical" evidence="17">
    <location>
        <begin position="2218"/>
        <end position="2319"/>
    </location>
</feature>
<dbReference type="InterPro" id="IPR036180">
    <property type="entry name" value="Gelsolin-like_dom_sf"/>
</dbReference>
<dbReference type="Pfam" id="PF04815">
    <property type="entry name" value="Sec23_helical"/>
    <property type="match status" value="1"/>
</dbReference>
<comment type="subcellular location">
    <subcellularLocation>
        <location evidence="1">Cytoplasmic vesicle</location>
        <location evidence="1">COPII-coated vesicle membrane</location>
        <topology evidence="1">Peripheral membrane protein</topology>
        <orientation evidence="1">Cytoplasmic side</orientation>
    </subcellularLocation>
    <subcellularLocation>
        <location evidence="3">Endoplasmic reticulum membrane</location>
        <topology evidence="3">Peripheral membrane protein</topology>
        <orientation evidence="3">Cytoplasmic side</orientation>
    </subcellularLocation>
    <subcellularLocation>
        <location evidence="2">Golgi apparatus membrane</location>
    </subcellularLocation>
</comment>
<evidence type="ECO:0000256" key="4">
    <source>
        <dbReference type="ARBA" id="ARBA00008334"/>
    </source>
</evidence>
<feature type="compositionally biased region" description="Polar residues" evidence="13">
    <location>
        <begin position="184"/>
        <end position="198"/>
    </location>
</feature>
<feature type="compositionally biased region" description="Polar residues" evidence="13">
    <location>
        <begin position="1680"/>
        <end position="1690"/>
    </location>
</feature>
<keyword evidence="5" id="KW-0813">Transport</keyword>
<dbReference type="GO" id="GO:0008270">
    <property type="term" value="F:zinc ion binding"/>
    <property type="evidence" value="ECO:0007669"/>
    <property type="project" value="InterPro"/>
</dbReference>
<keyword evidence="10" id="KW-0333">Golgi apparatus</keyword>
<dbReference type="Pfam" id="PF08033">
    <property type="entry name" value="Sec23_BS"/>
    <property type="match status" value="1"/>
</dbReference>
<dbReference type="SUPFAM" id="SSF82919">
    <property type="entry name" value="Zn-finger domain of Sec23/24"/>
    <property type="match status" value="1"/>
</dbReference>
<feature type="compositionally biased region" description="Low complexity" evidence="13">
    <location>
        <begin position="1566"/>
        <end position="1590"/>
    </location>
</feature>
<dbReference type="InterPro" id="IPR007123">
    <property type="entry name" value="Gelsolin-like_dom"/>
</dbReference>
<protein>
    <recommendedName>
        <fullName evidence="21">Protein transport protein Sec24A</fullName>
    </recommendedName>
</protein>
<dbReference type="GO" id="GO:0000149">
    <property type="term" value="F:SNARE binding"/>
    <property type="evidence" value="ECO:0007669"/>
    <property type="project" value="TreeGrafter"/>
</dbReference>
<evidence type="ECO:0008006" key="21">
    <source>
        <dbReference type="Google" id="ProtNLM"/>
    </source>
</evidence>
<feature type="region of interest" description="Disordered" evidence="13">
    <location>
        <begin position="180"/>
        <end position="203"/>
    </location>
</feature>
<evidence type="ECO:0000259" key="18">
    <source>
        <dbReference type="Pfam" id="PF08033"/>
    </source>
</evidence>
<keyword evidence="20" id="KW-1185">Reference proteome</keyword>
<feature type="domain" description="Sec23/Sec24 trunk" evidence="16">
    <location>
        <begin position="1878"/>
        <end position="2117"/>
    </location>
</feature>
<dbReference type="InterPro" id="IPR012990">
    <property type="entry name" value="Beta-sandwich_Sec23_24"/>
</dbReference>
<dbReference type="Gene3D" id="3.40.50.410">
    <property type="entry name" value="von Willebrand factor, type A domain"/>
    <property type="match status" value="1"/>
</dbReference>